<gene>
    <name evidence="1" type="ORF">OESDEN_11704</name>
</gene>
<evidence type="ECO:0000313" key="1">
    <source>
        <dbReference type="EMBL" id="KHJ88500.1"/>
    </source>
</evidence>
<protein>
    <submittedName>
        <fullName evidence="1">Uncharacterized protein</fullName>
    </submittedName>
</protein>
<evidence type="ECO:0000313" key="2">
    <source>
        <dbReference type="Proteomes" id="UP000053660"/>
    </source>
</evidence>
<accession>A0A0B1SZ87</accession>
<reference evidence="1 2" key="1">
    <citation type="submission" date="2014-03" db="EMBL/GenBank/DDBJ databases">
        <title>Draft genome of the hookworm Oesophagostomum dentatum.</title>
        <authorList>
            <person name="Mitreva M."/>
        </authorList>
    </citation>
    <scope>NUCLEOTIDE SEQUENCE [LARGE SCALE GENOMIC DNA]</scope>
    <source>
        <strain evidence="1 2">OD-Hann</strain>
    </source>
</reference>
<organism evidence="1 2">
    <name type="scientific">Oesophagostomum dentatum</name>
    <name type="common">Nodular worm</name>
    <dbReference type="NCBI Taxonomy" id="61180"/>
    <lineage>
        <taxon>Eukaryota</taxon>
        <taxon>Metazoa</taxon>
        <taxon>Ecdysozoa</taxon>
        <taxon>Nematoda</taxon>
        <taxon>Chromadorea</taxon>
        <taxon>Rhabditida</taxon>
        <taxon>Rhabditina</taxon>
        <taxon>Rhabditomorpha</taxon>
        <taxon>Strongyloidea</taxon>
        <taxon>Strongylidae</taxon>
        <taxon>Oesophagostomum</taxon>
    </lineage>
</organism>
<keyword evidence="2" id="KW-1185">Reference proteome</keyword>
<name>A0A0B1SZ87_OESDE</name>
<dbReference type="EMBL" id="KN555718">
    <property type="protein sequence ID" value="KHJ88500.1"/>
    <property type="molecule type" value="Genomic_DNA"/>
</dbReference>
<dbReference type="Proteomes" id="UP000053660">
    <property type="component" value="Unassembled WGS sequence"/>
</dbReference>
<proteinExistence type="predicted"/>
<sequence>MAWRIFGAFALTFLAVICLLCCVALGWRCLRTWEQQREDRIEEGLPYDLTRDYSPKP</sequence>
<dbReference type="AlphaFoldDB" id="A0A0B1SZ87"/>